<evidence type="ECO:0000313" key="2">
    <source>
        <dbReference type="Proteomes" id="UP001218218"/>
    </source>
</evidence>
<organism evidence="1 2">
    <name type="scientific">Mycena albidolilacea</name>
    <dbReference type="NCBI Taxonomy" id="1033008"/>
    <lineage>
        <taxon>Eukaryota</taxon>
        <taxon>Fungi</taxon>
        <taxon>Dikarya</taxon>
        <taxon>Basidiomycota</taxon>
        <taxon>Agaricomycotina</taxon>
        <taxon>Agaricomycetes</taxon>
        <taxon>Agaricomycetidae</taxon>
        <taxon>Agaricales</taxon>
        <taxon>Marasmiineae</taxon>
        <taxon>Mycenaceae</taxon>
        <taxon>Mycena</taxon>
    </lineage>
</organism>
<dbReference type="EMBL" id="JARIHO010000004">
    <property type="protein sequence ID" value="KAJ7362931.1"/>
    <property type="molecule type" value="Genomic_DNA"/>
</dbReference>
<evidence type="ECO:0000313" key="1">
    <source>
        <dbReference type="EMBL" id="KAJ7362931.1"/>
    </source>
</evidence>
<gene>
    <name evidence="1" type="ORF">DFH08DRAFT_799949</name>
</gene>
<sequence>MDNHQRRPLKIFRNTVRVVAQRDWLGSLIGVTRNLRDKRRLFRDLAEKVVRITVGLHDEVVADESVVVSPRFIQTCLQFSDCLSSVAEDLKEILHRRKSWLTTAVGTRLGVQLIHTDLTRMRSALLPRSSDTGAESKFSDFYRLIPADVQLLLPPQRAPSAETLEGPVEYPVLVHGVRMTARLYRGDNALEQWRDDFHLFSSIRKDLLTAISSGVSDSFPGIHQRCNCSDIATLLVDLLSCFIIIMNRSRTRTQHTLTYRPSAAVFKKRKASKMRLKVKKSNTAPDHGVITDLMATWNCRVIFEHMTGNKRSKLTVESHLRGFAVAGGTESSCIIQMSWNGWVNLLEDPTQSYKILSERGLTEVKSGLLQNVASADIVEVKKKEMWTASMLRQPIMAVPRKNQTLTQKVLTKP</sequence>
<accession>A0AAD7AMT9</accession>
<protein>
    <submittedName>
        <fullName evidence="1">Uncharacterized protein</fullName>
    </submittedName>
</protein>
<name>A0AAD7AMT9_9AGAR</name>
<keyword evidence="2" id="KW-1185">Reference proteome</keyword>
<proteinExistence type="predicted"/>
<comment type="caution">
    <text evidence="1">The sequence shown here is derived from an EMBL/GenBank/DDBJ whole genome shotgun (WGS) entry which is preliminary data.</text>
</comment>
<dbReference type="Proteomes" id="UP001218218">
    <property type="component" value="Unassembled WGS sequence"/>
</dbReference>
<reference evidence="1" key="1">
    <citation type="submission" date="2023-03" db="EMBL/GenBank/DDBJ databases">
        <title>Massive genome expansion in bonnet fungi (Mycena s.s.) driven by repeated elements and novel gene families across ecological guilds.</title>
        <authorList>
            <consortium name="Lawrence Berkeley National Laboratory"/>
            <person name="Harder C.B."/>
            <person name="Miyauchi S."/>
            <person name="Viragh M."/>
            <person name="Kuo A."/>
            <person name="Thoen E."/>
            <person name="Andreopoulos B."/>
            <person name="Lu D."/>
            <person name="Skrede I."/>
            <person name="Drula E."/>
            <person name="Henrissat B."/>
            <person name="Morin E."/>
            <person name="Kohler A."/>
            <person name="Barry K."/>
            <person name="LaButti K."/>
            <person name="Morin E."/>
            <person name="Salamov A."/>
            <person name="Lipzen A."/>
            <person name="Mereny Z."/>
            <person name="Hegedus B."/>
            <person name="Baldrian P."/>
            <person name="Stursova M."/>
            <person name="Weitz H."/>
            <person name="Taylor A."/>
            <person name="Grigoriev I.V."/>
            <person name="Nagy L.G."/>
            <person name="Martin F."/>
            <person name="Kauserud H."/>
        </authorList>
    </citation>
    <scope>NUCLEOTIDE SEQUENCE</scope>
    <source>
        <strain evidence="1">CBHHK002</strain>
    </source>
</reference>
<dbReference type="AlphaFoldDB" id="A0AAD7AMT9"/>